<sequence length="247" mass="27676">MDVRQYIDSTYLKTPAMAGVTIKDNNEVVKSLVRDAVINGYKLVMVRPETVTFVKELLSVERSKVLIGTVVDFPEGEGTLFKKLEEARECIEWGADELDFVIDYKAYKRGDIEKVKTDVIECTRLGLDHKKVVKWIIEVAALSDKEIISITVLIKNIVLTYFSEPDYFNVFVKSSTGFYKTEKGLPNGATIHSIKLMLENSFPLPVKAAGGIRNYNEAVQMIRLGVKRIGTSLANQIIAGEQVSGEY</sequence>
<keyword evidence="4" id="KW-0456">Lyase</keyword>
<keyword evidence="1" id="KW-0963">Cytoplasm</keyword>
<reference evidence="4 5" key="1">
    <citation type="submission" date="2024-06" db="EMBL/GenBank/DDBJ databases">
        <authorList>
            <person name="Kaempfer P."/>
            <person name="Viver T."/>
        </authorList>
    </citation>
    <scope>NUCLEOTIDE SEQUENCE [LARGE SCALE GENOMIC DNA]</scope>
    <source>
        <strain evidence="4 5">ST-75</strain>
    </source>
</reference>
<comment type="caution">
    <text evidence="4">The sequence shown here is derived from an EMBL/GenBank/DDBJ whole genome shotgun (WGS) entry which is preliminary data.</text>
</comment>
<dbReference type="InterPro" id="IPR011343">
    <property type="entry name" value="DeoC"/>
</dbReference>
<protein>
    <recommendedName>
        <fullName evidence="3">Deoxyribose-phosphate aldolase</fullName>
        <ecNumber evidence="3">4.1.2.4</ecNumber>
    </recommendedName>
</protein>
<dbReference type="PANTHER" id="PTHR10889">
    <property type="entry name" value="DEOXYRIBOSE-PHOSPHATE ALDOLASE"/>
    <property type="match status" value="1"/>
</dbReference>
<evidence type="ECO:0000313" key="4">
    <source>
        <dbReference type="EMBL" id="MFL9837170.1"/>
    </source>
</evidence>
<dbReference type="SUPFAM" id="SSF51569">
    <property type="entry name" value="Aldolase"/>
    <property type="match status" value="1"/>
</dbReference>
<evidence type="ECO:0000313" key="5">
    <source>
        <dbReference type="Proteomes" id="UP001629059"/>
    </source>
</evidence>
<keyword evidence="5" id="KW-1185">Reference proteome</keyword>
<dbReference type="EMBL" id="JBELQB010000004">
    <property type="protein sequence ID" value="MFL9837170.1"/>
    <property type="molecule type" value="Genomic_DNA"/>
</dbReference>
<dbReference type="PIRSF" id="PIRSF001357">
    <property type="entry name" value="DeoC"/>
    <property type="match status" value="1"/>
</dbReference>
<dbReference type="EC" id="4.1.2.4" evidence="3"/>
<dbReference type="RefSeq" id="WP_408074178.1">
    <property type="nucleotide sequence ID" value="NZ_JBELQB010000004.1"/>
</dbReference>
<name>A0ABW8YCV0_9FLAO</name>
<proteinExistence type="predicted"/>
<dbReference type="SMART" id="SM01133">
    <property type="entry name" value="DeoC"/>
    <property type="match status" value="1"/>
</dbReference>
<organism evidence="4 5">
    <name type="scientific">Flavobacterium rhizophilum</name>
    <dbReference type="NCBI Taxonomy" id="3163296"/>
    <lineage>
        <taxon>Bacteria</taxon>
        <taxon>Pseudomonadati</taxon>
        <taxon>Bacteroidota</taxon>
        <taxon>Flavobacteriia</taxon>
        <taxon>Flavobacteriales</taxon>
        <taxon>Flavobacteriaceae</taxon>
        <taxon>Flavobacterium</taxon>
    </lineage>
</organism>
<dbReference type="GO" id="GO:0004139">
    <property type="term" value="F:deoxyribose-phosphate aldolase activity"/>
    <property type="evidence" value="ECO:0007669"/>
    <property type="project" value="UniProtKB-EC"/>
</dbReference>
<keyword evidence="2" id="KW-0704">Schiff base</keyword>
<accession>A0ABW8YCV0</accession>
<evidence type="ECO:0000256" key="1">
    <source>
        <dbReference type="ARBA" id="ARBA00022490"/>
    </source>
</evidence>
<evidence type="ECO:0000256" key="2">
    <source>
        <dbReference type="ARBA" id="ARBA00023270"/>
    </source>
</evidence>
<dbReference type="Proteomes" id="UP001629059">
    <property type="component" value="Unassembled WGS sequence"/>
</dbReference>
<dbReference type="PANTHER" id="PTHR10889:SF1">
    <property type="entry name" value="DEOXYRIBOSE-PHOSPHATE ALDOLASE"/>
    <property type="match status" value="1"/>
</dbReference>
<dbReference type="Gene3D" id="3.20.20.70">
    <property type="entry name" value="Aldolase class I"/>
    <property type="match status" value="1"/>
</dbReference>
<dbReference type="InterPro" id="IPR013785">
    <property type="entry name" value="Aldolase_TIM"/>
</dbReference>
<gene>
    <name evidence="4" type="primary">deoC</name>
    <name evidence="4" type="ORF">ABS768_06660</name>
</gene>
<dbReference type="NCBIfam" id="TIGR00126">
    <property type="entry name" value="deoC"/>
    <property type="match status" value="1"/>
</dbReference>
<evidence type="ECO:0000256" key="3">
    <source>
        <dbReference type="NCBIfam" id="TIGR00126"/>
    </source>
</evidence>
<dbReference type="InterPro" id="IPR002915">
    <property type="entry name" value="DeoC/FbaB/LacD_aldolase"/>
</dbReference>